<comment type="caution">
    <text evidence="2">The sequence shown here is derived from an EMBL/GenBank/DDBJ whole genome shotgun (WGS) entry which is preliminary data.</text>
</comment>
<protein>
    <submittedName>
        <fullName evidence="2">Uncharacterized protein</fullName>
    </submittedName>
</protein>
<reference evidence="2 3" key="1">
    <citation type="journal article" date="2018" name="BMC Genomics">
        <title>Genomic comparison of Trypanosoma conorhini and Trypanosoma rangeli to Trypanosoma cruzi strains of high and low virulence.</title>
        <authorList>
            <person name="Bradwell K.R."/>
            <person name="Koparde V.N."/>
            <person name="Matveyev A.V."/>
            <person name="Serrano M.G."/>
            <person name="Alves J.M."/>
            <person name="Parikh H."/>
            <person name="Huang B."/>
            <person name="Lee V."/>
            <person name="Espinosa-Alvarez O."/>
            <person name="Ortiz P.A."/>
            <person name="Costa-Martins A.G."/>
            <person name="Teixeira M.M."/>
            <person name="Buck G.A."/>
        </authorList>
    </citation>
    <scope>NUCLEOTIDE SEQUENCE [LARGE SCALE GENOMIC DNA]</scope>
    <source>
        <strain evidence="2 3">025E</strain>
    </source>
</reference>
<dbReference type="AlphaFoldDB" id="A0A422P347"/>
<dbReference type="EMBL" id="MKKU01000444">
    <property type="protein sequence ID" value="RNF12156.1"/>
    <property type="molecule type" value="Genomic_DNA"/>
</dbReference>
<evidence type="ECO:0000313" key="3">
    <source>
        <dbReference type="Proteomes" id="UP000284403"/>
    </source>
</evidence>
<proteinExistence type="predicted"/>
<evidence type="ECO:0000313" key="2">
    <source>
        <dbReference type="EMBL" id="RNF12156.1"/>
    </source>
</evidence>
<feature type="region of interest" description="Disordered" evidence="1">
    <location>
        <begin position="665"/>
        <end position="714"/>
    </location>
</feature>
<feature type="region of interest" description="Disordered" evidence="1">
    <location>
        <begin position="95"/>
        <end position="114"/>
    </location>
</feature>
<gene>
    <name evidence="2" type="ORF">Tco025E_06496</name>
</gene>
<feature type="region of interest" description="Disordered" evidence="1">
    <location>
        <begin position="129"/>
        <end position="153"/>
    </location>
</feature>
<name>A0A422P347_9TRYP</name>
<dbReference type="Proteomes" id="UP000284403">
    <property type="component" value="Unassembled WGS sequence"/>
</dbReference>
<feature type="region of interest" description="Disordered" evidence="1">
    <location>
        <begin position="558"/>
        <end position="603"/>
    </location>
</feature>
<keyword evidence="3" id="KW-1185">Reference proteome</keyword>
<dbReference type="OrthoDB" id="245282at2759"/>
<dbReference type="RefSeq" id="XP_029226502.1">
    <property type="nucleotide sequence ID" value="XM_029373373.1"/>
</dbReference>
<dbReference type="GeneID" id="40320107"/>
<accession>A0A422P347</accession>
<evidence type="ECO:0000256" key="1">
    <source>
        <dbReference type="SAM" id="MobiDB-lite"/>
    </source>
</evidence>
<organism evidence="2 3">
    <name type="scientific">Trypanosoma conorhini</name>
    <dbReference type="NCBI Taxonomy" id="83891"/>
    <lineage>
        <taxon>Eukaryota</taxon>
        <taxon>Discoba</taxon>
        <taxon>Euglenozoa</taxon>
        <taxon>Kinetoplastea</taxon>
        <taxon>Metakinetoplastina</taxon>
        <taxon>Trypanosomatida</taxon>
        <taxon>Trypanosomatidae</taxon>
        <taxon>Trypanosoma</taxon>
    </lineage>
</organism>
<feature type="compositionally biased region" description="Low complexity" evidence="1">
    <location>
        <begin position="95"/>
        <end position="107"/>
    </location>
</feature>
<sequence>MSGQQKYTGVVPLDLKSVPAANARNDLDAECRGARGRLPAVATNKFFAIETSSEGSGSSHVALEGHHERCLAGGGACHSDDVSLSLLKELAFTSSSESSEGVPVSPTRADDVPLDNMDDAVEREKRGLPVCDQNHGPFLDSGLKEEESPDRHLPQAPLAVPLESTSVDCGEKRKLVEASETLFFPTQHVPAGGPMQCSRCLPQGRKDCLVELYYRGVTTRRRLEEKWATIRAARENAFKAYSFQPKITNKAKAIPRRGKIPGCYEHDKHLRQRLILEAWKSESDGQCQPTPTISKGSERIVRRVRGNSAPVIPVEERLHLDSDRRRCRMEEEAVKQQIYWVKRTPGDIKAHIDRLYMCEVNRQFALQKLREEVDAGRRQAPLHVSGADVVRRLARPLERTRRGRCMDEEKQPFAPQLFSGTDELRRRARRRRVDAWYLFFTQRRHEGAFPPNAIAEKIREALEHADLSGNFSRAAFGSALDEYEKRHGTQSWHSTPPPAAPALNEELTFAPKVNPRRSSQESAQAAHERLFSAVRKQQLTIQAEEARVRLEAALDEERRKQKQQRQQRQARALSNKKMKLLESPSSAEEEGRRPPLSLLPSETPQSIADDACVCESFIVSPTSDTSASLDSMPVLVELPTMSAFSHVLVAAQQLQSLLDAAEGREEKEGVSSVSPRQEAAPFAEHTRPVVIADTPQVANTRPEPSVSRGCGSQRSAVKNMRVSTDLLLECALSRLTWSADVATRRREWSEGRRRLQGVGKMLYQKM</sequence>
<feature type="compositionally biased region" description="Basic and acidic residues" evidence="1">
    <location>
        <begin position="142"/>
        <end position="153"/>
    </location>
</feature>